<dbReference type="SUPFAM" id="SSF82771">
    <property type="entry name" value="GIY-YIG endonuclease"/>
    <property type="match status" value="1"/>
</dbReference>
<comment type="caution">
    <text evidence="3">The sequence shown here is derived from an EMBL/GenBank/DDBJ whole genome shotgun (WGS) entry which is preliminary data.</text>
</comment>
<name>A0A1F4VZX2_UNCKA</name>
<dbReference type="PANTHER" id="PTHR34477:SF1">
    <property type="entry name" value="UPF0213 PROTEIN YHBQ"/>
    <property type="match status" value="1"/>
</dbReference>
<dbReference type="PROSITE" id="PS50164">
    <property type="entry name" value="GIY_YIG"/>
    <property type="match status" value="1"/>
</dbReference>
<dbReference type="CDD" id="cd10456">
    <property type="entry name" value="GIY-YIG_UPF0213"/>
    <property type="match status" value="1"/>
</dbReference>
<dbReference type="Proteomes" id="UP000176967">
    <property type="component" value="Unassembled WGS sequence"/>
</dbReference>
<evidence type="ECO:0000259" key="2">
    <source>
        <dbReference type="PROSITE" id="PS50164"/>
    </source>
</evidence>
<evidence type="ECO:0000313" key="4">
    <source>
        <dbReference type="Proteomes" id="UP000176967"/>
    </source>
</evidence>
<dbReference type="EMBL" id="MEVL01000005">
    <property type="protein sequence ID" value="OGC62714.1"/>
    <property type="molecule type" value="Genomic_DNA"/>
</dbReference>
<evidence type="ECO:0000256" key="1">
    <source>
        <dbReference type="ARBA" id="ARBA00007435"/>
    </source>
</evidence>
<dbReference type="Gene3D" id="3.40.1440.10">
    <property type="entry name" value="GIY-YIG endonuclease"/>
    <property type="match status" value="1"/>
</dbReference>
<dbReference type="PANTHER" id="PTHR34477">
    <property type="entry name" value="UPF0213 PROTEIN YHBQ"/>
    <property type="match status" value="1"/>
</dbReference>
<organism evidence="3 4">
    <name type="scientific">candidate division WWE3 bacterium RIFCSPLOWO2_01_FULL_53_14</name>
    <dbReference type="NCBI Taxonomy" id="1802628"/>
    <lineage>
        <taxon>Bacteria</taxon>
        <taxon>Katanobacteria</taxon>
    </lineage>
</organism>
<sequence>MYYVYLLELKNGSIYTGSTPNLEMRIEEHVRGFAEATKNLRPIKLVWHCGFKDRIKALRFERYLKTGSGQAFRNRRLV</sequence>
<dbReference type="InterPro" id="IPR000305">
    <property type="entry name" value="GIY-YIG_endonuc"/>
</dbReference>
<gene>
    <name evidence="3" type="ORF">A2890_00455</name>
</gene>
<feature type="domain" description="GIY-YIG" evidence="2">
    <location>
        <begin position="1"/>
        <end position="78"/>
    </location>
</feature>
<evidence type="ECO:0000313" key="3">
    <source>
        <dbReference type="EMBL" id="OGC62714.1"/>
    </source>
</evidence>
<reference evidence="3 4" key="1">
    <citation type="journal article" date="2016" name="Nat. Commun.">
        <title>Thousands of microbial genomes shed light on interconnected biogeochemical processes in an aquifer system.</title>
        <authorList>
            <person name="Anantharaman K."/>
            <person name="Brown C.T."/>
            <person name="Hug L.A."/>
            <person name="Sharon I."/>
            <person name="Castelle C.J."/>
            <person name="Probst A.J."/>
            <person name="Thomas B.C."/>
            <person name="Singh A."/>
            <person name="Wilkins M.J."/>
            <person name="Karaoz U."/>
            <person name="Brodie E.L."/>
            <person name="Williams K.H."/>
            <person name="Hubbard S.S."/>
            <person name="Banfield J.F."/>
        </authorList>
    </citation>
    <scope>NUCLEOTIDE SEQUENCE [LARGE SCALE GENOMIC DNA]</scope>
</reference>
<dbReference type="InterPro" id="IPR035901">
    <property type="entry name" value="GIY-YIG_endonuc_sf"/>
</dbReference>
<accession>A0A1F4VZX2</accession>
<dbReference type="Pfam" id="PF01541">
    <property type="entry name" value="GIY-YIG"/>
    <property type="match status" value="1"/>
</dbReference>
<proteinExistence type="inferred from homology"/>
<comment type="similarity">
    <text evidence="1">Belongs to the UPF0213 family.</text>
</comment>
<dbReference type="AlphaFoldDB" id="A0A1F4VZX2"/>
<protein>
    <recommendedName>
        <fullName evidence="2">GIY-YIG domain-containing protein</fullName>
    </recommendedName>
</protein>
<dbReference type="STRING" id="1802628.A2890_00455"/>
<dbReference type="InterPro" id="IPR050190">
    <property type="entry name" value="UPF0213_domain"/>
</dbReference>